<dbReference type="OrthoDB" id="8291at2"/>
<evidence type="ECO:0000256" key="10">
    <source>
        <dbReference type="ARBA" id="ARBA00023114"/>
    </source>
</evidence>
<protein>
    <recommendedName>
        <fullName evidence="20">Capsular biosynthesis protein</fullName>
    </recommendedName>
</protein>
<evidence type="ECO:0000256" key="7">
    <source>
        <dbReference type="ARBA" id="ARBA00022729"/>
    </source>
</evidence>
<sequence length="308" mass="33726">MRKRKLLMALVGACLACNVAMAATNTDMNNGSGSGAGEYMGQVSVPYMPNVQDVSVVDSGVKGREVVTFKTNAVKHPNKEQKLKMVLENGEYIDPKDSVFSIARPDIGEYRLSKYDKINLHVLGYTSSELGFTDSTSDNTSNSGVTLMIGPDGRINTPYTGVVKLSGLTLQEASALLSEKFSHYIHKPDVTVNVSEYGGRQVYVMGEVPKPGIYKLGADYMNVFAAISSAQGTARKARPRHIQVVRVIDDTVYVREVDLESFIKKQDIKQNIALQDGDMIYVPKSHRLIPSDIAPFASFAYMIHSATD</sequence>
<evidence type="ECO:0000313" key="18">
    <source>
        <dbReference type="EMBL" id="PQL20876.1"/>
    </source>
</evidence>
<dbReference type="RefSeq" id="WP_054674807.1">
    <property type="nucleotide sequence ID" value="NZ_PPDB01000001.1"/>
</dbReference>
<evidence type="ECO:0000256" key="11">
    <source>
        <dbReference type="ARBA" id="ARBA00023136"/>
    </source>
</evidence>
<evidence type="ECO:0000259" key="17">
    <source>
        <dbReference type="Pfam" id="PF22461"/>
    </source>
</evidence>
<organism evidence="18 19">
    <name type="scientific">Veillonella denticariosi JCM 15641</name>
    <dbReference type="NCBI Taxonomy" id="1298594"/>
    <lineage>
        <taxon>Bacteria</taxon>
        <taxon>Bacillati</taxon>
        <taxon>Bacillota</taxon>
        <taxon>Negativicutes</taxon>
        <taxon>Veillonellales</taxon>
        <taxon>Veillonellaceae</taxon>
        <taxon>Veillonella</taxon>
    </lineage>
</organism>
<reference evidence="18 19" key="1">
    <citation type="submission" date="2018-01" db="EMBL/GenBank/DDBJ databases">
        <title>Draft genome sequences of clinical isolates and type strains of oral Veillonella including Veillonella infantum sp., nov.</title>
        <authorList>
            <person name="Mashima I."/>
            <person name="Liao Y.-C."/>
            <person name="Sabharwal A."/>
            <person name="Haase E.M."/>
            <person name="Nakazawa F."/>
            <person name="Scannapieco F.A."/>
        </authorList>
    </citation>
    <scope>NUCLEOTIDE SEQUENCE [LARGE SCALE GENOMIC DNA]</scope>
    <source>
        <strain evidence="18 19">JCM 15641</strain>
    </source>
</reference>
<dbReference type="GO" id="GO:0009279">
    <property type="term" value="C:cell outer membrane"/>
    <property type="evidence" value="ECO:0007669"/>
    <property type="project" value="UniProtKB-SubCell"/>
</dbReference>
<evidence type="ECO:0000256" key="4">
    <source>
        <dbReference type="ARBA" id="ARBA00022452"/>
    </source>
</evidence>
<accession>A0A2S7ZC60</accession>
<evidence type="ECO:0000256" key="6">
    <source>
        <dbReference type="ARBA" id="ARBA00022692"/>
    </source>
</evidence>
<dbReference type="GO" id="GO:0046930">
    <property type="term" value="C:pore complex"/>
    <property type="evidence" value="ECO:0007669"/>
    <property type="project" value="UniProtKB-KW"/>
</dbReference>
<keyword evidence="3" id="KW-0813">Transport</keyword>
<evidence type="ECO:0000313" key="19">
    <source>
        <dbReference type="Proteomes" id="UP000237916"/>
    </source>
</evidence>
<dbReference type="Pfam" id="PF02563">
    <property type="entry name" value="Poly_export"/>
    <property type="match status" value="1"/>
</dbReference>
<keyword evidence="12" id="KW-0564">Palmitate</keyword>
<comment type="similarity">
    <text evidence="2">Belongs to the BexD/CtrA/VexA family.</text>
</comment>
<feature type="domain" description="SLBB" evidence="17">
    <location>
        <begin position="201"/>
        <end position="282"/>
    </location>
</feature>
<keyword evidence="13" id="KW-0998">Cell outer membrane</keyword>
<dbReference type="InterPro" id="IPR049712">
    <property type="entry name" value="Poly_export"/>
</dbReference>
<proteinExistence type="inferred from homology"/>
<dbReference type="PANTHER" id="PTHR33619:SF3">
    <property type="entry name" value="POLYSACCHARIDE EXPORT PROTEIN GFCE-RELATED"/>
    <property type="match status" value="1"/>
</dbReference>
<evidence type="ECO:0000256" key="12">
    <source>
        <dbReference type="ARBA" id="ARBA00023139"/>
    </source>
</evidence>
<gene>
    <name evidence="18" type="ORF">VEHSUH05_00135</name>
</gene>
<evidence type="ECO:0000256" key="14">
    <source>
        <dbReference type="ARBA" id="ARBA00023288"/>
    </source>
</evidence>
<keyword evidence="6" id="KW-0812">Transmembrane</keyword>
<keyword evidence="10" id="KW-0626">Porin</keyword>
<evidence type="ECO:0000256" key="15">
    <source>
        <dbReference type="SAM" id="SignalP"/>
    </source>
</evidence>
<keyword evidence="19" id="KW-1185">Reference proteome</keyword>
<keyword evidence="7 15" id="KW-0732">Signal</keyword>
<evidence type="ECO:0000259" key="16">
    <source>
        <dbReference type="Pfam" id="PF02563"/>
    </source>
</evidence>
<feature type="domain" description="Polysaccharide export protein N-terminal" evidence="16">
    <location>
        <begin position="108"/>
        <end position="194"/>
    </location>
</feature>
<dbReference type="GO" id="GO:0015159">
    <property type="term" value="F:polysaccharide transmembrane transporter activity"/>
    <property type="evidence" value="ECO:0007669"/>
    <property type="project" value="InterPro"/>
</dbReference>
<keyword evidence="8" id="KW-0625">Polysaccharide transport</keyword>
<keyword evidence="14" id="KW-0449">Lipoprotein</keyword>
<dbReference type="GO" id="GO:0006811">
    <property type="term" value="P:monoatomic ion transport"/>
    <property type="evidence" value="ECO:0007669"/>
    <property type="project" value="UniProtKB-KW"/>
</dbReference>
<evidence type="ECO:0000256" key="2">
    <source>
        <dbReference type="ARBA" id="ARBA00009450"/>
    </source>
</evidence>
<dbReference type="STRING" id="1298594.GCA_001312465_02688"/>
<evidence type="ECO:0008006" key="20">
    <source>
        <dbReference type="Google" id="ProtNLM"/>
    </source>
</evidence>
<dbReference type="Pfam" id="PF22461">
    <property type="entry name" value="SLBB_2"/>
    <property type="match status" value="1"/>
</dbReference>
<comment type="subcellular location">
    <subcellularLocation>
        <location evidence="1">Cell outer membrane</location>
        <topology evidence="1">Multi-pass membrane protein</topology>
    </subcellularLocation>
</comment>
<dbReference type="Gene3D" id="3.10.560.10">
    <property type="entry name" value="Outer membrane lipoprotein wza domain like"/>
    <property type="match status" value="1"/>
</dbReference>
<dbReference type="InterPro" id="IPR054765">
    <property type="entry name" value="SLBB_dom"/>
</dbReference>
<evidence type="ECO:0000256" key="9">
    <source>
        <dbReference type="ARBA" id="ARBA00023065"/>
    </source>
</evidence>
<evidence type="ECO:0000256" key="5">
    <source>
        <dbReference type="ARBA" id="ARBA00022597"/>
    </source>
</evidence>
<name>A0A2S7ZC60_9FIRM</name>
<dbReference type="AlphaFoldDB" id="A0A2S7ZC60"/>
<evidence type="ECO:0000256" key="8">
    <source>
        <dbReference type="ARBA" id="ARBA00023047"/>
    </source>
</evidence>
<dbReference type="InterPro" id="IPR003715">
    <property type="entry name" value="Poly_export_N"/>
</dbReference>
<keyword evidence="11" id="KW-0472">Membrane</keyword>
<dbReference type="Proteomes" id="UP000237916">
    <property type="component" value="Unassembled WGS sequence"/>
</dbReference>
<dbReference type="PANTHER" id="PTHR33619">
    <property type="entry name" value="POLYSACCHARIDE EXPORT PROTEIN GFCE-RELATED"/>
    <property type="match status" value="1"/>
</dbReference>
<comment type="caution">
    <text evidence="18">The sequence shown here is derived from an EMBL/GenBank/DDBJ whole genome shotgun (WGS) entry which is preliminary data.</text>
</comment>
<keyword evidence="4" id="KW-1134">Transmembrane beta strand</keyword>
<evidence type="ECO:0000256" key="1">
    <source>
        <dbReference type="ARBA" id="ARBA00004571"/>
    </source>
</evidence>
<feature type="signal peptide" evidence="15">
    <location>
        <begin position="1"/>
        <end position="22"/>
    </location>
</feature>
<dbReference type="EMBL" id="PPDB01000001">
    <property type="protein sequence ID" value="PQL20876.1"/>
    <property type="molecule type" value="Genomic_DNA"/>
</dbReference>
<evidence type="ECO:0000256" key="13">
    <source>
        <dbReference type="ARBA" id="ARBA00023237"/>
    </source>
</evidence>
<feature type="chain" id="PRO_5015758392" description="Capsular biosynthesis protein" evidence="15">
    <location>
        <begin position="23"/>
        <end position="308"/>
    </location>
</feature>
<keyword evidence="9" id="KW-0406">Ion transport</keyword>
<evidence type="ECO:0000256" key="3">
    <source>
        <dbReference type="ARBA" id="ARBA00022448"/>
    </source>
</evidence>
<keyword evidence="5" id="KW-0762">Sugar transport</keyword>
<dbReference type="GO" id="GO:0015288">
    <property type="term" value="F:porin activity"/>
    <property type="evidence" value="ECO:0007669"/>
    <property type="project" value="UniProtKB-KW"/>
</dbReference>